<evidence type="ECO:0000256" key="2">
    <source>
        <dbReference type="SAM" id="Phobius"/>
    </source>
</evidence>
<name>A0A4Y9Y050_9APHY</name>
<organism evidence="4 5">
    <name type="scientific">Rhodofomes roseus</name>
    <dbReference type="NCBI Taxonomy" id="34475"/>
    <lineage>
        <taxon>Eukaryota</taxon>
        <taxon>Fungi</taxon>
        <taxon>Dikarya</taxon>
        <taxon>Basidiomycota</taxon>
        <taxon>Agaricomycotina</taxon>
        <taxon>Agaricomycetes</taxon>
        <taxon>Polyporales</taxon>
        <taxon>Rhodofomes</taxon>
    </lineage>
</organism>
<feature type="transmembrane region" description="Helical" evidence="2">
    <location>
        <begin position="238"/>
        <end position="260"/>
    </location>
</feature>
<keyword evidence="2" id="KW-0812">Transmembrane</keyword>
<dbReference type="AlphaFoldDB" id="A0A4Y9Y050"/>
<gene>
    <name evidence="4" type="ORF">EVJ58_g8260</name>
</gene>
<reference evidence="4 5" key="1">
    <citation type="submission" date="2019-01" db="EMBL/GenBank/DDBJ databases">
        <title>Genome sequencing of the rare red list fungi Fomitopsis rosea.</title>
        <authorList>
            <person name="Buettner E."/>
            <person name="Kellner H."/>
        </authorList>
    </citation>
    <scope>NUCLEOTIDE SEQUENCE [LARGE SCALE GENOMIC DNA]</scope>
    <source>
        <strain evidence="4 5">DSM 105464</strain>
    </source>
</reference>
<dbReference type="Pfam" id="PF20153">
    <property type="entry name" value="DUF6535"/>
    <property type="match status" value="1"/>
</dbReference>
<protein>
    <recommendedName>
        <fullName evidence="3">DUF6535 domain-containing protein</fullName>
    </recommendedName>
</protein>
<keyword evidence="2" id="KW-0472">Membrane</keyword>
<feature type="domain" description="DUF6535" evidence="3">
    <location>
        <begin position="132"/>
        <end position="321"/>
    </location>
</feature>
<feature type="compositionally biased region" description="Polar residues" evidence="1">
    <location>
        <begin position="45"/>
        <end position="64"/>
    </location>
</feature>
<keyword evidence="2" id="KW-1133">Transmembrane helix</keyword>
<feature type="transmembrane region" description="Helical" evidence="2">
    <location>
        <begin position="297"/>
        <end position="323"/>
    </location>
</feature>
<sequence>MDTPDEPSAHGSASPVKSNGKHIVASGPNATTPTAVGLPNVGVQGESSPSSNTAGTNGAGTSPSPGEAMPNSLAGASASVESDGKPNETEVSTATDKLETKTKAQQEMEDLLSNLLEKFTAPREPRLDEDAWAKLADEVWTYENDRVKRWRSETSTLLIFAGLLSAVIAAFVSQYYAVLAPRPNLNTAILERISAQLDSMTTDSFVAIADSSGSAPTVGSLADSSLTGLPLPPAAPRWIATLWFMSLVISLGVASVALAVNQWLNFRAEPAEFRSTAEKLWTWHLRRDALNKRKVELIVSLLPCLLQVALVFFLIGIAGYLMVCGADIAAWSPSASCFSSFFPPP</sequence>
<comment type="caution">
    <text evidence="4">The sequence shown here is derived from an EMBL/GenBank/DDBJ whole genome shotgun (WGS) entry which is preliminary data.</text>
</comment>
<evidence type="ECO:0000313" key="4">
    <source>
        <dbReference type="EMBL" id="TFY55422.1"/>
    </source>
</evidence>
<dbReference type="InterPro" id="IPR045338">
    <property type="entry name" value="DUF6535"/>
</dbReference>
<dbReference type="Proteomes" id="UP000298390">
    <property type="component" value="Unassembled WGS sequence"/>
</dbReference>
<dbReference type="STRING" id="34475.A0A4Y9Y050"/>
<dbReference type="EMBL" id="SEKV01000592">
    <property type="protein sequence ID" value="TFY55422.1"/>
    <property type="molecule type" value="Genomic_DNA"/>
</dbReference>
<proteinExistence type="predicted"/>
<accession>A0A4Y9Y050</accession>
<evidence type="ECO:0000256" key="1">
    <source>
        <dbReference type="SAM" id="MobiDB-lite"/>
    </source>
</evidence>
<feature type="transmembrane region" description="Helical" evidence="2">
    <location>
        <begin position="156"/>
        <end position="177"/>
    </location>
</feature>
<feature type="region of interest" description="Disordered" evidence="1">
    <location>
        <begin position="1"/>
        <end position="103"/>
    </location>
</feature>
<evidence type="ECO:0000313" key="5">
    <source>
        <dbReference type="Proteomes" id="UP000298390"/>
    </source>
</evidence>
<evidence type="ECO:0000259" key="3">
    <source>
        <dbReference type="Pfam" id="PF20153"/>
    </source>
</evidence>